<feature type="domain" description="PTS EIIB type-1" evidence="14">
    <location>
        <begin position="4"/>
        <end position="86"/>
    </location>
</feature>
<feature type="transmembrane region" description="Helical" evidence="12">
    <location>
        <begin position="308"/>
        <end position="328"/>
    </location>
</feature>
<feature type="transmembrane region" description="Helical" evidence="12">
    <location>
        <begin position="172"/>
        <end position="189"/>
    </location>
</feature>
<feature type="domain" description="PTS EIIA type-1" evidence="13">
    <location>
        <begin position="499"/>
        <end position="603"/>
    </location>
</feature>
<protein>
    <submittedName>
        <fullName evidence="16">PTS system, beta-glucoside-specific IIB component / PTS system, beta-glucoside-specific IIC component / PTS system, beta-glucoside-specific IIA component</fullName>
        <ecNumber evidence="16">2.7.1.69</ecNumber>
    </submittedName>
</protein>
<dbReference type="Pfam" id="PF02378">
    <property type="entry name" value="PTS_EIIC"/>
    <property type="match status" value="1"/>
</dbReference>
<keyword evidence="10 12" id="KW-0472">Membrane</keyword>
<dbReference type="Pfam" id="PF00367">
    <property type="entry name" value="PTS_EIIB"/>
    <property type="match status" value="1"/>
</dbReference>
<evidence type="ECO:0000256" key="4">
    <source>
        <dbReference type="ARBA" id="ARBA00022597"/>
    </source>
</evidence>
<dbReference type="GO" id="GO:0015771">
    <property type="term" value="P:trehalose transport"/>
    <property type="evidence" value="ECO:0007669"/>
    <property type="project" value="TreeGrafter"/>
</dbReference>
<dbReference type="Gene3D" id="2.70.70.10">
    <property type="entry name" value="Glucose Permease (Domain IIA)"/>
    <property type="match status" value="1"/>
</dbReference>
<gene>
    <name evidence="16" type="ORF">CTDIVETGP_2346</name>
</gene>
<feature type="transmembrane region" description="Helical" evidence="12">
    <location>
        <begin position="141"/>
        <end position="160"/>
    </location>
</feature>
<evidence type="ECO:0000256" key="2">
    <source>
        <dbReference type="ARBA" id="ARBA00022448"/>
    </source>
</evidence>
<dbReference type="SUPFAM" id="SSF55604">
    <property type="entry name" value="Glucose permease domain IIB"/>
    <property type="match status" value="1"/>
</dbReference>
<evidence type="ECO:0000256" key="12">
    <source>
        <dbReference type="SAM" id="Phobius"/>
    </source>
</evidence>
<feature type="transmembrane region" description="Helical" evidence="12">
    <location>
        <begin position="100"/>
        <end position="121"/>
    </location>
</feature>
<dbReference type="FunFam" id="2.70.70.10:FF:000001">
    <property type="entry name" value="PTS system glucose-specific IIA component"/>
    <property type="match status" value="1"/>
</dbReference>
<dbReference type="InterPro" id="IPR001127">
    <property type="entry name" value="PTS_EIIA_1_perm"/>
</dbReference>
<keyword evidence="3" id="KW-1003">Cell membrane</keyword>
<dbReference type="Pfam" id="PF00358">
    <property type="entry name" value="PTS_EIIA_1"/>
    <property type="match status" value="1"/>
</dbReference>
<dbReference type="InterPro" id="IPR050558">
    <property type="entry name" value="PTS_Sugar-Specific_Components"/>
</dbReference>
<accession>W6N764</accession>
<dbReference type="CDD" id="cd00210">
    <property type="entry name" value="PTS_IIA_glc"/>
    <property type="match status" value="1"/>
</dbReference>
<evidence type="ECO:0000256" key="9">
    <source>
        <dbReference type="ARBA" id="ARBA00022989"/>
    </source>
</evidence>
<keyword evidence="2" id="KW-0813">Transport</keyword>
<evidence type="ECO:0000256" key="10">
    <source>
        <dbReference type="ARBA" id="ARBA00023136"/>
    </source>
</evidence>
<evidence type="ECO:0000256" key="5">
    <source>
        <dbReference type="ARBA" id="ARBA00022679"/>
    </source>
</evidence>
<evidence type="ECO:0000313" key="16">
    <source>
        <dbReference type="EMBL" id="CDL92276.1"/>
    </source>
</evidence>
<dbReference type="InterPro" id="IPR003352">
    <property type="entry name" value="PTS_EIIC"/>
</dbReference>
<comment type="caution">
    <text evidence="16">The sequence shown here is derived from an EMBL/GenBank/DDBJ whole genome shotgun (WGS) entry which is preliminary data.</text>
</comment>
<feature type="transmembrane region" description="Helical" evidence="12">
    <location>
        <begin position="334"/>
        <end position="354"/>
    </location>
</feature>
<evidence type="ECO:0000259" key="14">
    <source>
        <dbReference type="PROSITE" id="PS51098"/>
    </source>
</evidence>
<dbReference type="Gene3D" id="3.30.1360.60">
    <property type="entry name" value="Glucose permease domain IIB"/>
    <property type="match status" value="1"/>
</dbReference>
<evidence type="ECO:0000256" key="6">
    <source>
        <dbReference type="ARBA" id="ARBA00022683"/>
    </source>
</evidence>
<keyword evidence="7 12" id="KW-0812">Transmembrane</keyword>
<keyword evidence="8" id="KW-0418">Kinase</keyword>
<dbReference type="InterPro" id="IPR036878">
    <property type="entry name" value="Glu_permease_IIB"/>
</dbReference>
<feature type="domain" description="PTS EIIC type-1" evidence="15">
    <location>
        <begin position="102"/>
        <end position="469"/>
    </location>
</feature>
<dbReference type="InterPro" id="IPR013013">
    <property type="entry name" value="PTS_EIIC_1"/>
</dbReference>
<dbReference type="InterPro" id="IPR011055">
    <property type="entry name" value="Dup_hybrid_motif"/>
</dbReference>
<dbReference type="PROSITE" id="PS51093">
    <property type="entry name" value="PTS_EIIA_TYPE_1"/>
    <property type="match status" value="1"/>
</dbReference>
<feature type="transmembrane region" description="Helical" evidence="12">
    <location>
        <begin position="366"/>
        <end position="386"/>
    </location>
</feature>
<dbReference type="GO" id="GO:0090589">
    <property type="term" value="F:protein-phosphocysteine-trehalose phosphotransferase system transporter activity"/>
    <property type="evidence" value="ECO:0007669"/>
    <property type="project" value="TreeGrafter"/>
</dbReference>
<keyword evidence="6" id="KW-0598">Phosphotransferase system</keyword>
<dbReference type="GO" id="GO:0009401">
    <property type="term" value="P:phosphoenolpyruvate-dependent sugar phosphotransferase system"/>
    <property type="evidence" value="ECO:0007669"/>
    <property type="project" value="UniProtKB-KW"/>
</dbReference>
<organism evidence="16 17">
    <name type="scientific">Clostridium tyrobutyricum DIVETGP</name>
    <dbReference type="NCBI Taxonomy" id="1408889"/>
    <lineage>
        <taxon>Bacteria</taxon>
        <taxon>Bacillati</taxon>
        <taxon>Bacillota</taxon>
        <taxon>Clostridia</taxon>
        <taxon>Eubacteriales</taxon>
        <taxon>Clostridiaceae</taxon>
        <taxon>Clostridium</taxon>
    </lineage>
</organism>
<evidence type="ECO:0000259" key="13">
    <source>
        <dbReference type="PROSITE" id="PS51093"/>
    </source>
</evidence>
<dbReference type="PROSITE" id="PS51103">
    <property type="entry name" value="PTS_EIIC_TYPE_1"/>
    <property type="match status" value="1"/>
</dbReference>
<dbReference type="GO" id="GO:0008982">
    <property type="term" value="F:protein-N(PI)-phosphohistidine-sugar phosphotransferase activity"/>
    <property type="evidence" value="ECO:0007669"/>
    <property type="project" value="InterPro"/>
</dbReference>
<feature type="transmembrane region" description="Helical" evidence="12">
    <location>
        <begin position="209"/>
        <end position="234"/>
    </location>
</feature>
<reference evidence="16 17" key="1">
    <citation type="journal article" date="2015" name="Genome Announc.">
        <title>Draft Genome Sequence of Clostridium tyrobutyricum Strain DIVETGP, Isolated from Cow's Milk for Grana Padano Production.</title>
        <authorList>
            <person name="Soggiu A."/>
            <person name="Piras C."/>
            <person name="Gaiarsa S."/>
            <person name="Sassera D."/>
            <person name="Roncada P."/>
            <person name="Bendixen E."/>
            <person name="Brasca M."/>
            <person name="Bonizzi L."/>
        </authorList>
    </citation>
    <scope>NUCLEOTIDE SEQUENCE [LARGE SCALE GENOMIC DNA]</scope>
    <source>
        <strain evidence="16 17">DIVETGP</strain>
    </source>
</reference>
<dbReference type="RefSeq" id="WP_017895129.1">
    <property type="nucleotide sequence ID" value="NZ_CBXI010000040.1"/>
</dbReference>
<dbReference type="OrthoDB" id="92465at2"/>
<name>W6N764_CLOTY</name>
<evidence type="ECO:0000256" key="8">
    <source>
        <dbReference type="ARBA" id="ARBA00022777"/>
    </source>
</evidence>
<dbReference type="EC" id="2.7.1.69" evidence="16"/>
<evidence type="ECO:0000256" key="3">
    <source>
        <dbReference type="ARBA" id="ARBA00022475"/>
    </source>
</evidence>
<keyword evidence="5 16" id="KW-0808">Transferase</keyword>
<dbReference type="Proteomes" id="UP000019482">
    <property type="component" value="Unassembled WGS sequence"/>
</dbReference>
<dbReference type="PROSITE" id="PS01035">
    <property type="entry name" value="PTS_EIIB_TYPE_1_CYS"/>
    <property type="match status" value="1"/>
</dbReference>
<evidence type="ECO:0000259" key="15">
    <source>
        <dbReference type="PROSITE" id="PS51103"/>
    </source>
</evidence>
<dbReference type="PROSITE" id="PS51098">
    <property type="entry name" value="PTS_EIIB_TYPE_1"/>
    <property type="match status" value="1"/>
</dbReference>
<dbReference type="CDD" id="cd00212">
    <property type="entry name" value="PTS_IIB_glc"/>
    <property type="match status" value="1"/>
</dbReference>
<dbReference type="NCBIfam" id="TIGR01995">
    <property type="entry name" value="PTS-II-ABC-beta"/>
    <property type="match status" value="1"/>
</dbReference>
<dbReference type="PROSITE" id="PS00371">
    <property type="entry name" value="PTS_EIIA_TYPE_1_HIS"/>
    <property type="match status" value="1"/>
</dbReference>
<comment type="subcellular location">
    <subcellularLocation>
        <location evidence="1">Cell membrane</location>
        <topology evidence="1">Multi-pass membrane protein</topology>
    </subcellularLocation>
</comment>
<dbReference type="NCBIfam" id="TIGR00830">
    <property type="entry name" value="PTBA"/>
    <property type="match status" value="1"/>
</dbReference>
<proteinExistence type="predicted"/>
<dbReference type="SUPFAM" id="SSF51261">
    <property type="entry name" value="Duplicated hybrid motif"/>
    <property type="match status" value="1"/>
</dbReference>
<dbReference type="InterPro" id="IPR018113">
    <property type="entry name" value="PTrfase_EIIB_Cys"/>
</dbReference>
<keyword evidence="9 12" id="KW-1133">Transmembrane helix</keyword>
<dbReference type="PANTHER" id="PTHR30175:SF1">
    <property type="entry name" value="PTS SYSTEM ARBUTIN-, CELLOBIOSE-, AND SALICIN-SPECIFIC EIIBC COMPONENT-RELATED"/>
    <property type="match status" value="1"/>
</dbReference>
<sequence>MKYEKLAKHIIENVGGKENINDVFHCITRLRFKLKDESKANTEVLKNMDGIVTVVKNSGQYQVVIGNHVGDVFEDIIKVSGFQGSSAEESKEKSGIFNKFIDVISGIFSPVLGMLCASGIIKGLTSLLVALNLIENTSGTYYILYGIGDALFYFFPVVLGYTSAKKFKLNEFVGMIIGAVLVYPSIVNLTTTKPIYTLFSGTVIQSPVYMTFLGIPVVLMTYSSSVIPIILSTYVGSKIEKLFRKVVPDVVKSFMVPVCTLLVTVPLVFIVIGPLATWAGKLIGAGTLAVYSLSPVVEGVLLGATWQVFVIFGVHWGLLSILFNNIGVLKYDAVISPFFAASFAQIGVVLAVMLRTKNSKLKSLAVPAFISGLFGITEPAIYGVTLPRKKPFIISCIGAAIGGAVMGLMGSKAYMLPVGILGITGYIGPQGFNREFYGVIMAILISFVSSFLIMFAIGVRDEDTQVEATKSKKENSSSKQEILNSPLKGAVKALAEVKDEAFSKGALGDGIAIEPTEGKVVSPVDGIITTLFPTGHAIGITSDNGVEILIHIGMDTVELEGKHFTPKVKQGDRIKRGQELLEFDIKAIEEEGYSIITPVVITNSSTYLGVIETDKGNIDYKDSLLTVMI</sequence>
<dbReference type="GO" id="GO:0016301">
    <property type="term" value="F:kinase activity"/>
    <property type="evidence" value="ECO:0007669"/>
    <property type="project" value="UniProtKB-KW"/>
</dbReference>
<dbReference type="InterPro" id="IPR001996">
    <property type="entry name" value="PTS_IIB_1"/>
</dbReference>
<keyword evidence="4" id="KW-0762">Sugar transport</keyword>
<feature type="transmembrane region" description="Helical" evidence="12">
    <location>
        <begin position="436"/>
        <end position="457"/>
    </location>
</feature>
<dbReference type="InterPro" id="IPR011297">
    <property type="entry name" value="PTS_IIABC_b_glu"/>
</dbReference>
<feature type="transmembrane region" description="Helical" evidence="12">
    <location>
        <begin position="392"/>
        <end position="415"/>
    </location>
</feature>
<dbReference type="EMBL" id="CBXI010000040">
    <property type="protein sequence ID" value="CDL92276.1"/>
    <property type="molecule type" value="Genomic_DNA"/>
</dbReference>
<dbReference type="FunFam" id="3.30.1360.60:FF:000001">
    <property type="entry name" value="PTS system glucose-specific IIBC component PtsG"/>
    <property type="match status" value="1"/>
</dbReference>
<dbReference type="GO" id="GO:0005886">
    <property type="term" value="C:plasma membrane"/>
    <property type="evidence" value="ECO:0007669"/>
    <property type="project" value="UniProtKB-SubCell"/>
</dbReference>
<dbReference type="PANTHER" id="PTHR30175">
    <property type="entry name" value="PHOSPHOTRANSFERASE SYSTEM TRANSPORT PROTEIN"/>
    <property type="match status" value="1"/>
</dbReference>
<evidence type="ECO:0000256" key="7">
    <source>
        <dbReference type="ARBA" id="ARBA00022692"/>
    </source>
</evidence>
<evidence type="ECO:0000256" key="1">
    <source>
        <dbReference type="ARBA" id="ARBA00004651"/>
    </source>
</evidence>
<evidence type="ECO:0000313" key="17">
    <source>
        <dbReference type="Proteomes" id="UP000019482"/>
    </source>
</evidence>
<feature type="active site" description="Phosphocysteine intermediate; for EIIB activity" evidence="11">
    <location>
        <position position="26"/>
    </location>
</feature>
<keyword evidence="17" id="KW-1185">Reference proteome</keyword>
<dbReference type="GeneID" id="29420395"/>
<evidence type="ECO:0000256" key="11">
    <source>
        <dbReference type="PROSITE-ProRule" id="PRU00421"/>
    </source>
</evidence>
<dbReference type="AlphaFoldDB" id="W6N764"/>
<feature type="transmembrane region" description="Helical" evidence="12">
    <location>
        <begin position="254"/>
        <end position="276"/>
    </location>
</feature>